<evidence type="ECO:0000313" key="3">
    <source>
        <dbReference type="Proteomes" id="UP000076722"/>
    </source>
</evidence>
<reference evidence="2 3" key="1">
    <citation type="journal article" date="2016" name="Mol. Biol. Evol.">
        <title>Comparative Genomics of Early-Diverging Mushroom-Forming Fungi Provides Insights into the Origins of Lignocellulose Decay Capabilities.</title>
        <authorList>
            <person name="Nagy L.G."/>
            <person name="Riley R."/>
            <person name="Tritt A."/>
            <person name="Adam C."/>
            <person name="Daum C."/>
            <person name="Floudas D."/>
            <person name="Sun H."/>
            <person name="Yadav J.S."/>
            <person name="Pangilinan J."/>
            <person name="Larsson K.H."/>
            <person name="Matsuura K."/>
            <person name="Barry K."/>
            <person name="Labutti K."/>
            <person name="Kuo R."/>
            <person name="Ohm R.A."/>
            <person name="Bhattacharya S.S."/>
            <person name="Shirouzu T."/>
            <person name="Yoshinaga Y."/>
            <person name="Martin F.M."/>
            <person name="Grigoriev I.V."/>
            <person name="Hibbett D.S."/>
        </authorList>
    </citation>
    <scope>NUCLEOTIDE SEQUENCE [LARGE SCALE GENOMIC DNA]</scope>
    <source>
        <strain evidence="2 3">HHB9708</strain>
    </source>
</reference>
<evidence type="ECO:0000256" key="1">
    <source>
        <dbReference type="SAM" id="MobiDB-lite"/>
    </source>
</evidence>
<feature type="region of interest" description="Disordered" evidence="1">
    <location>
        <begin position="72"/>
        <end position="112"/>
    </location>
</feature>
<evidence type="ECO:0000313" key="2">
    <source>
        <dbReference type="EMBL" id="KZS92096.1"/>
    </source>
</evidence>
<accession>A0A164T5F8</accession>
<sequence>MIERKKEFMSASSFDRFQCSCNRSILLLQQQQQQNKNVQIESYPEQSPPHVLSTSYSQLQINSLQLCSNLKVESDRPSQTLHSSTQPPPSPPSQQPSQQPPQTLHNSNMSICKLTPSSPPCCSDSLLIRSPPRVVNGSLFAAISRGRER</sequence>
<dbReference type="Proteomes" id="UP000076722">
    <property type="component" value="Unassembled WGS sequence"/>
</dbReference>
<protein>
    <submittedName>
        <fullName evidence="2">Uncharacterized protein</fullName>
    </submittedName>
</protein>
<gene>
    <name evidence="2" type="ORF">SISNIDRAFT_123009</name>
</gene>
<organism evidence="2 3">
    <name type="scientific">Sistotremastrum niveocremeum HHB9708</name>
    <dbReference type="NCBI Taxonomy" id="1314777"/>
    <lineage>
        <taxon>Eukaryota</taxon>
        <taxon>Fungi</taxon>
        <taxon>Dikarya</taxon>
        <taxon>Basidiomycota</taxon>
        <taxon>Agaricomycotina</taxon>
        <taxon>Agaricomycetes</taxon>
        <taxon>Sistotremastrales</taxon>
        <taxon>Sistotremastraceae</taxon>
        <taxon>Sertulicium</taxon>
        <taxon>Sertulicium niveocremeum</taxon>
    </lineage>
</organism>
<name>A0A164T5F8_9AGAM</name>
<dbReference type="EMBL" id="KV419411">
    <property type="protein sequence ID" value="KZS92096.1"/>
    <property type="molecule type" value="Genomic_DNA"/>
</dbReference>
<feature type="compositionally biased region" description="Low complexity" evidence="1">
    <location>
        <begin position="95"/>
        <end position="105"/>
    </location>
</feature>
<dbReference type="AlphaFoldDB" id="A0A164T5F8"/>
<proteinExistence type="predicted"/>
<keyword evidence="3" id="KW-1185">Reference proteome</keyword>